<dbReference type="GO" id="GO:0000956">
    <property type="term" value="P:nuclear-transcribed mRNA catabolic process"/>
    <property type="evidence" value="ECO:0007669"/>
    <property type="project" value="TreeGrafter"/>
</dbReference>
<feature type="repeat" description="WD" evidence="15">
    <location>
        <begin position="1812"/>
        <end position="1854"/>
    </location>
</feature>
<dbReference type="PROSITE" id="PS50082">
    <property type="entry name" value="WD_REPEATS_2"/>
    <property type="match status" value="3"/>
</dbReference>
<keyword evidence="8" id="KW-0677">Repeat</keyword>
<evidence type="ECO:0000259" key="18">
    <source>
        <dbReference type="PROSITE" id="PS50897"/>
    </source>
</evidence>
<dbReference type="FunFam" id="3.40.50.12390:FF:000004">
    <property type="entry name" value="5'-3' exoribonuclease 1"/>
    <property type="match status" value="1"/>
</dbReference>
<dbReference type="PANTHER" id="PTHR12341:SF7">
    <property type="entry name" value="5'-3' EXORIBONUCLEASE 1"/>
    <property type="match status" value="1"/>
</dbReference>
<dbReference type="CDD" id="cd18673">
    <property type="entry name" value="PIN_XRN1-2-like"/>
    <property type="match status" value="1"/>
</dbReference>
<keyword evidence="11" id="KW-0805">Transcription regulation</keyword>
<dbReference type="GO" id="GO:0006364">
    <property type="term" value="P:rRNA processing"/>
    <property type="evidence" value="ECO:0007669"/>
    <property type="project" value="UniProtKB-KW"/>
</dbReference>
<keyword evidence="4" id="KW-0698">rRNA processing</keyword>
<dbReference type="InterPro" id="IPR047008">
    <property type="entry name" value="XRN1_SH3_sf"/>
</dbReference>
<dbReference type="Gene3D" id="2.170.260.40">
    <property type="match status" value="1"/>
</dbReference>
<dbReference type="SMART" id="SM00320">
    <property type="entry name" value="WD40"/>
    <property type="match status" value="6"/>
</dbReference>
<dbReference type="SMART" id="SM00757">
    <property type="entry name" value="CRA"/>
    <property type="match status" value="1"/>
</dbReference>
<dbReference type="InterPro" id="IPR041106">
    <property type="entry name" value="XRN1_D2_D3"/>
</dbReference>
<evidence type="ECO:0000256" key="4">
    <source>
        <dbReference type="ARBA" id="ARBA00022552"/>
    </source>
</evidence>
<dbReference type="SMART" id="SM00668">
    <property type="entry name" value="CTLH"/>
    <property type="match status" value="1"/>
</dbReference>
<dbReference type="GO" id="GO:0008270">
    <property type="term" value="F:zinc ion binding"/>
    <property type="evidence" value="ECO:0007669"/>
    <property type="project" value="UniProtKB-KW"/>
</dbReference>
<feature type="compositionally biased region" description="Low complexity" evidence="17">
    <location>
        <begin position="1575"/>
        <end position="1603"/>
    </location>
</feature>
<dbReference type="InterPro" id="IPR041385">
    <property type="entry name" value="SH3_12"/>
</dbReference>
<evidence type="ECO:0000256" key="5">
    <source>
        <dbReference type="ARBA" id="ARBA00022574"/>
    </source>
</evidence>
<dbReference type="InterPro" id="IPR040992">
    <property type="entry name" value="XRN1_D1"/>
</dbReference>
<dbReference type="GO" id="GO:0006397">
    <property type="term" value="P:mRNA processing"/>
    <property type="evidence" value="ECO:0007669"/>
    <property type="project" value="UniProtKB-KW"/>
</dbReference>
<dbReference type="CDD" id="cd16659">
    <property type="entry name" value="RING-Ubox_Emp"/>
    <property type="match status" value="1"/>
</dbReference>
<dbReference type="PROSITE" id="PS50294">
    <property type="entry name" value="WD_REPEATS_REGION"/>
    <property type="match status" value="2"/>
</dbReference>
<comment type="subcellular location">
    <subcellularLocation>
        <location evidence="1">Nucleus</location>
    </subcellularLocation>
</comment>
<feature type="region of interest" description="Disordered" evidence="17">
    <location>
        <begin position="1572"/>
        <end position="1612"/>
    </location>
</feature>
<evidence type="ECO:0000256" key="7">
    <source>
        <dbReference type="ARBA" id="ARBA00022722"/>
    </source>
</evidence>
<feature type="region of interest" description="Disordered" evidence="17">
    <location>
        <begin position="1176"/>
        <end position="1195"/>
    </location>
</feature>
<name>A0A7R9GCS0_9CRUS</name>
<evidence type="ECO:0000256" key="1">
    <source>
        <dbReference type="ARBA" id="ARBA00004123"/>
    </source>
</evidence>
<dbReference type="Gene3D" id="3.40.50.12390">
    <property type="match status" value="2"/>
</dbReference>
<dbReference type="Pfam" id="PF21720">
    <property type="entry name" value="MIOS_WD40"/>
    <property type="match status" value="1"/>
</dbReference>
<organism evidence="20">
    <name type="scientific">Notodromas monacha</name>
    <dbReference type="NCBI Taxonomy" id="399045"/>
    <lineage>
        <taxon>Eukaryota</taxon>
        <taxon>Metazoa</taxon>
        <taxon>Ecdysozoa</taxon>
        <taxon>Arthropoda</taxon>
        <taxon>Crustacea</taxon>
        <taxon>Oligostraca</taxon>
        <taxon>Ostracoda</taxon>
        <taxon>Podocopa</taxon>
        <taxon>Podocopida</taxon>
        <taxon>Cypridocopina</taxon>
        <taxon>Cypridoidea</taxon>
        <taxon>Cyprididae</taxon>
        <taxon>Notodromas</taxon>
    </lineage>
</organism>
<dbReference type="Pfam" id="PF18332">
    <property type="entry name" value="XRN1_D1"/>
    <property type="match status" value="1"/>
</dbReference>
<keyword evidence="3" id="KW-0806">Transcription termination</keyword>
<dbReference type="GO" id="GO:0016075">
    <property type="term" value="P:rRNA catabolic process"/>
    <property type="evidence" value="ECO:0007669"/>
    <property type="project" value="TreeGrafter"/>
</dbReference>
<evidence type="ECO:0000256" key="14">
    <source>
        <dbReference type="ARBA" id="ARBA00038299"/>
    </source>
</evidence>
<dbReference type="Gene3D" id="1.25.40.1050">
    <property type="match status" value="1"/>
</dbReference>
<feature type="zinc finger region" description="RING-Gid-type" evidence="16">
    <location>
        <begin position="2688"/>
        <end position="2758"/>
    </location>
</feature>
<keyword evidence="12" id="KW-0804">Transcription</keyword>
<dbReference type="PROSITE" id="PS50896">
    <property type="entry name" value="LISH"/>
    <property type="match status" value="1"/>
</dbReference>
<dbReference type="Pfam" id="PF10607">
    <property type="entry name" value="CTLH"/>
    <property type="match status" value="1"/>
</dbReference>
<dbReference type="InterPro" id="IPR001680">
    <property type="entry name" value="WD40_rpt"/>
</dbReference>
<dbReference type="Pfam" id="PF18129">
    <property type="entry name" value="SH3_12"/>
    <property type="match status" value="1"/>
</dbReference>
<dbReference type="InterPro" id="IPR013144">
    <property type="entry name" value="CRA_dom"/>
</dbReference>
<dbReference type="Proteomes" id="UP000678499">
    <property type="component" value="Unassembled WGS sequence"/>
</dbReference>
<feature type="repeat" description="WD" evidence="15">
    <location>
        <begin position="1769"/>
        <end position="1811"/>
    </location>
</feature>
<dbReference type="PROSITE" id="PS51867">
    <property type="entry name" value="ZF_RING_GID"/>
    <property type="match status" value="1"/>
</dbReference>
<dbReference type="Gene3D" id="2.30.30.750">
    <property type="match status" value="1"/>
</dbReference>
<keyword evidence="13" id="KW-0539">Nucleus</keyword>
<keyword evidence="7" id="KW-0540">Nuclease</keyword>
<dbReference type="OrthoDB" id="372487at2759"/>
<evidence type="ECO:0000256" key="11">
    <source>
        <dbReference type="ARBA" id="ARBA00023015"/>
    </source>
</evidence>
<dbReference type="GO" id="GO:0004534">
    <property type="term" value="F:5'-3' RNA exonuclease activity"/>
    <property type="evidence" value="ECO:0007669"/>
    <property type="project" value="TreeGrafter"/>
</dbReference>
<dbReference type="PANTHER" id="PTHR12341">
    <property type="entry name" value="5'-&gt;3' EXORIBONUCLEASE"/>
    <property type="match status" value="1"/>
</dbReference>
<dbReference type="SMART" id="SM00667">
    <property type="entry name" value="LisH"/>
    <property type="match status" value="1"/>
</dbReference>
<evidence type="ECO:0000256" key="10">
    <source>
        <dbReference type="ARBA" id="ARBA00022839"/>
    </source>
</evidence>
<dbReference type="Gene3D" id="2.130.10.10">
    <property type="entry name" value="YVTN repeat-like/Quinoprotein amine dehydrogenase"/>
    <property type="match status" value="1"/>
</dbReference>
<evidence type="ECO:0000256" key="2">
    <source>
        <dbReference type="ARBA" id="ARBA00013845"/>
    </source>
</evidence>
<protein>
    <recommendedName>
        <fullName evidence="2">5'-3' exoribonuclease 2</fullName>
    </recommendedName>
</protein>
<feature type="compositionally biased region" description="Polar residues" evidence="17">
    <location>
        <begin position="1177"/>
        <end position="1186"/>
    </location>
</feature>
<feature type="compositionally biased region" description="Polar residues" evidence="17">
    <location>
        <begin position="1512"/>
        <end position="1526"/>
    </location>
</feature>
<dbReference type="FunFam" id="3.40.50.12390:FF:000005">
    <property type="entry name" value="5'-3' exoribonuclease 2"/>
    <property type="match status" value="1"/>
</dbReference>
<dbReference type="SUPFAM" id="SSF50978">
    <property type="entry name" value="WD40 repeat-like"/>
    <property type="match status" value="1"/>
</dbReference>
<keyword evidence="16" id="KW-0863">Zinc-finger</keyword>
<dbReference type="GO" id="GO:0061630">
    <property type="term" value="F:ubiquitin protein ligase activity"/>
    <property type="evidence" value="ECO:0007669"/>
    <property type="project" value="InterPro"/>
</dbReference>
<evidence type="ECO:0000313" key="21">
    <source>
        <dbReference type="Proteomes" id="UP000678499"/>
    </source>
</evidence>
<feature type="repeat" description="WD" evidence="15">
    <location>
        <begin position="1856"/>
        <end position="1891"/>
    </location>
</feature>
<evidence type="ECO:0000256" key="13">
    <source>
        <dbReference type="ARBA" id="ARBA00023242"/>
    </source>
</evidence>
<evidence type="ECO:0000256" key="12">
    <source>
        <dbReference type="ARBA" id="ARBA00023163"/>
    </source>
</evidence>
<comment type="similarity">
    <text evidence="14">Belongs to the 5'-3' exonuclease family.</text>
</comment>
<feature type="domain" description="CTLH" evidence="18">
    <location>
        <begin position="2538"/>
        <end position="2590"/>
    </location>
</feature>
<dbReference type="InterPro" id="IPR019775">
    <property type="entry name" value="WD40_repeat_CS"/>
</dbReference>
<dbReference type="InterPro" id="IPR006595">
    <property type="entry name" value="CTLH_C"/>
</dbReference>
<evidence type="ECO:0000313" key="20">
    <source>
        <dbReference type="EMBL" id="CAD7277794.1"/>
    </source>
</evidence>
<keyword evidence="16" id="KW-0862">Zinc</keyword>
<evidence type="ECO:0000256" key="17">
    <source>
        <dbReference type="SAM" id="MobiDB-lite"/>
    </source>
</evidence>
<keyword evidence="6" id="KW-0507">mRNA processing</keyword>
<dbReference type="EMBL" id="OA883048">
    <property type="protein sequence ID" value="CAD7277794.1"/>
    <property type="molecule type" value="Genomic_DNA"/>
</dbReference>
<proteinExistence type="inferred from homology"/>
<dbReference type="GO" id="GO:0006353">
    <property type="term" value="P:DNA-templated transcription termination"/>
    <property type="evidence" value="ECO:0007669"/>
    <property type="project" value="UniProtKB-KW"/>
</dbReference>
<sequence length="2773" mass="311838">MGIPKFYRWISERYPCLSEVVRDYQIPEFDNLYLDMNGIIHVCSHPNDDDPFFRITEEKIFKDIFHYIEVLFRIVRPKKVFFMAVDGVAPRAKMNQQRGRRFRSAKEAATNEAKAIARGKELPKEERFDSNCITPGTPFMERLDEQLRYFVSRKVSTDKYWQGLRIFLSGHETPGEGEHKIMDFIRYEKSRNEYDPNTRHCLYGLDADLIMLGLCSHEPHFSLLREEVKFSNSKDKKGASRTACPEETTFHLLHLSLMREYLDMEFSELKGTLPFEYDLERIIDDWIFMGFLVGNDFIPHLPDLHIKHEVLPKLWNVYISILPSMGGYINESGELNLSRFQKYMDALACLEVKSFFEKFWDLKYLQSKRGNSGFNEANEDPADLVCLDDLQIDRPVNEPFSFPNWDSERIKLLKDSDDESDDDYEKTLNDPDFQKFFRDYKNNYYKEKMHYDIKDQAGLRELALGYVRAIQWNLHYYYHGVQSWSWFFPQHYSPFISDVTNFAGFDVSFDMGHPFLPFQQLMAVLPPASKMHVPPAYHWLMESTDSPILEFYPQDFETDLNGKTQEWESVVLIPFIEEVKLLGALAQCEQKLSAEEKARNKHSAMALFQWTSDDLGSYAAPAHFPMIEANHAKLELVDPSNWKVPKDQLVKGLCKGVRLDVYFPGYPTFKHLDFSFALEKAEVKVFQSRSRSENMILSLKSVDASDVRSIAKNLTGSTIYVGWPHLVEALVHSVSTASKRWHLSENRGEIVEKGQNERQSAAWDASVSSIEDKYENRLGVRIGETQVVVHAKQVVGRVYSVDRKGSVTLDKVYAENAADFSLQSIVRALKVQENECKLFKSIKELFPVKSVCFMLTSEYYGSLAVVVDHDLGVKQRLKMKLAQLAEPVVNIAKVTEQLPLEEYYTAYQIGQRVRLSSHVVSRLTGTVFLNITPEAEGDRPMKINIGLNLKLSKKNTAAVGYVRRNPDLGWSYSAATAEVLKAYMDEWPVVIDHITRSSGNDVYDDIDVFRTQPREQALKLKSWLEAQPCASADRETCGSPSVPLGVIKSLDKAVKEMKLRCTEEAPHMIRITTKPHLVFKPSEYIGSTLPDPGTEFALYDRVVNVRESFTVPLGARGFITGIIPGLKECDTMYEIMFDHPFSGGLSGERFCGDERGYRMLGNSLINITWGLEKWHRNNSPPSQNTWDGKAKLNGKSDEKNVWTNRVFAKEKLNNEPTGSSVASPPQPSSPRKAVKLSAVQPGKPSGFGPALLPTPNVAPLRELATPSHDVSVAIASNSREGKDITDILTKLVTPTRPKVENTTASPVTQRFAAKEQRAEACLELFPGNPMNASNRKVENSSSDSIMNQSASFTVDQFFKLIENSPKAAPPVPAVPVEHVETEKTKVSAYTTFMEFIDRQGFRIEGRKVFDEDGKKIAKLVLPTGKIVVGDLKPTQEEALESASLRALEEMRILHSSGCIVEQQGSKVPFPEPPDVPEHDEDFLSMLTIQNRADLCGPLEGVDFSQPPPVTPRTGTNFPPAPKTSSGKYLDDLEEVFQASSSPTIASSPAAARTTPSKMPSAFVPLQVLKQTTHMPSSSPPVAASSPLSVRTKLSSSSSELSGSTPQEEPRAARVNSLFAVPEGFDLRPKIPEKSRVAINFTALRLPIGMRKAMTSPVLGRPVQEGDTGKVGHSIFSFQDTASNGLALNKDSTCVVVAGRHIFKIFSIREDVFEEKANLRTGKNMNLNFSCNDVAWNCIDDHYLATAATNGSVVIWNLLKPARSKQEHVFQDHSRTVNKVCFHNSEANLLLSGSQDGTMKLFDIRQLSVALTFFSNTESVRDVQFNPHFGHQFVAVSDNGTTQIWDSRRPDKIDRQFTSHSGPVFACDWHPLNRSWLATAGRDKTIKVWNVDQKCALEHTVWTIASVGRIKWRPQRNFHIASAALVVDCSVNVWDVRRPYVPFVSFIEHKDVCTGIAWRGSDPQVFLSSSKDGYLWQHSFEDGKLPSEKTNPVALAFGVQDDLAFAAIDQSVKDLVNANGLATSVGRTMIGNIITRTKSGAPTEIFVSARSSFNFFGLQKESSAAQRNSFVGIAEGYILADHSFAELCDHNASIARKYGKEQSALTWQIFKLLFDVSENICSNPVRDVMMKSEEHSGVPSGMGSGDPEKRSLRHASGDNKSTVESIVTRNEVSQSLLNGPSTSGSTPGEQSDSEDGDLNKQDLSNFTYVSHAQMDDLFHVGELELGVGPYIESAEDEFNGQDVPEEWQLPVEAFELKQEIVPVVDPLNSDSTVTFPDPSLSLSQVPLLTPGYDIMGLTENTDGGSSTFVQPATQVLVDAGRDPPWDFLPIIAKSLEHFAEQGDVQAAASMLLVLGSRITSSIPEAIQFYFGDSEFGKTEMSDLKSLEHPTLKVPYEVLNKKFRAAQKNIDREASYLQSAVAEMERQLQSKSNGDVLPQNAQVVKLIDTILEKITTLKRKAEESLTEECDAAKLCKIRVDHLSEMDTTDEATLAVWKQRRLDRMLVEHLLRAGHYNTAVRLAQDAGIEELTNADLFLVSREVEDSLMKHETTRCLAWCHDNRSRLRKLKSSLEFNVKMQEFIELVKSGRRLEAIKHARKQFSAMEEDYTEAMKHFMGLLAMSKDTQVQPYKDMLSEDRWKYLVELFRSDNQKLYQMSNQSVFSVALQAGLSALKTPHCYKKGIEYRNPDCPVCQDPLNSLADSLPYALRARSKLICYISGLPLNEHNQPLMLPNGHVYGELALQQMAVENDDGKIMCPRTKKVYTLKECEKIYVM</sequence>
<dbReference type="PROSITE" id="PS50897">
    <property type="entry name" value="CTLH"/>
    <property type="match status" value="1"/>
</dbReference>
<dbReference type="PROSITE" id="PS00678">
    <property type="entry name" value="WD_REPEATS_1"/>
    <property type="match status" value="1"/>
</dbReference>
<feature type="region of interest" description="Disordered" evidence="17">
    <location>
        <begin position="1210"/>
        <end position="1232"/>
    </location>
</feature>
<dbReference type="Pfam" id="PF18334">
    <property type="entry name" value="XRN1_D2_D3"/>
    <property type="match status" value="1"/>
</dbReference>
<dbReference type="InterPro" id="IPR047007">
    <property type="entry name" value="XRN1_D1_sf"/>
</dbReference>
<evidence type="ECO:0000259" key="19">
    <source>
        <dbReference type="PROSITE" id="PS51867"/>
    </source>
</evidence>
<feature type="region of interest" description="Disordered" evidence="17">
    <location>
        <begin position="2132"/>
        <end position="2200"/>
    </location>
</feature>
<dbReference type="InterPro" id="IPR044063">
    <property type="entry name" value="ZF_RING_GID"/>
</dbReference>
<dbReference type="InterPro" id="IPR036322">
    <property type="entry name" value="WD40_repeat_dom_sf"/>
</dbReference>
<keyword evidence="9" id="KW-0378">Hydrolase</keyword>
<keyword evidence="10" id="KW-0269">Exonuclease</keyword>
<dbReference type="Pfam" id="PF17846">
    <property type="entry name" value="XRN_M"/>
    <property type="match status" value="1"/>
</dbReference>
<dbReference type="InterPro" id="IPR006594">
    <property type="entry name" value="LisH"/>
</dbReference>
<keyword evidence="21" id="KW-1185">Reference proteome</keyword>
<keyword evidence="5 15" id="KW-0853">WD repeat</keyword>
<evidence type="ECO:0000256" key="16">
    <source>
        <dbReference type="PROSITE-ProRule" id="PRU01215"/>
    </source>
</evidence>
<accession>A0A7R9GCS0</accession>
<dbReference type="InterPro" id="IPR041412">
    <property type="entry name" value="Xrn1_helical"/>
</dbReference>
<feature type="region of interest" description="Disordered" evidence="17">
    <location>
        <begin position="1504"/>
        <end position="1527"/>
    </location>
</feature>
<gene>
    <name evidence="20" type="ORF">NMOB1V02_LOCUS5517</name>
</gene>
<dbReference type="InterPro" id="IPR015943">
    <property type="entry name" value="WD40/YVTN_repeat-like_dom_sf"/>
</dbReference>
<evidence type="ECO:0000256" key="15">
    <source>
        <dbReference type="PROSITE-ProRule" id="PRU00221"/>
    </source>
</evidence>
<dbReference type="Pfam" id="PF03159">
    <property type="entry name" value="XRN_N"/>
    <property type="match status" value="1"/>
</dbReference>
<feature type="domain" description="RING-Gid-type" evidence="19">
    <location>
        <begin position="2688"/>
        <end position="2758"/>
    </location>
</feature>
<feature type="compositionally biased region" description="Polar residues" evidence="17">
    <location>
        <begin position="2157"/>
        <end position="2189"/>
    </location>
</feature>
<evidence type="ECO:0000256" key="6">
    <source>
        <dbReference type="ARBA" id="ARBA00022664"/>
    </source>
</evidence>
<dbReference type="InterPro" id="IPR024964">
    <property type="entry name" value="CTLH/CRA"/>
</dbReference>
<dbReference type="InterPro" id="IPR004859">
    <property type="entry name" value="Xrn1_N"/>
</dbReference>
<keyword evidence="16" id="KW-0479">Metal-binding</keyword>
<evidence type="ECO:0000256" key="3">
    <source>
        <dbReference type="ARBA" id="ARBA00022472"/>
    </source>
</evidence>
<dbReference type="GO" id="GO:0003723">
    <property type="term" value="F:RNA binding"/>
    <property type="evidence" value="ECO:0007669"/>
    <property type="project" value="TreeGrafter"/>
</dbReference>
<dbReference type="EMBL" id="CAJPEX010001011">
    <property type="protein sequence ID" value="CAG0917946.1"/>
    <property type="molecule type" value="Genomic_DNA"/>
</dbReference>
<evidence type="ECO:0000256" key="8">
    <source>
        <dbReference type="ARBA" id="ARBA00022737"/>
    </source>
</evidence>
<evidence type="ECO:0000256" key="9">
    <source>
        <dbReference type="ARBA" id="ARBA00022801"/>
    </source>
</evidence>
<reference evidence="20" key="1">
    <citation type="submission" date="2020-11" db="EMBL/GenBank/DDBJ databases">
        <authorList>
            <person name="Tran Van P."/>
        </authorList>
    </citation>
    <scope>NUCLEOTIDE SEQUENCE</scope>
</reference>
<dbReference type="InterPro" id="IPR027073">
    <property type="entry name" value="5_3_exoribonuclease"/>
</dbReference>
<dbReference type="GO" id="GO:0005634">
    <property type="term" value="C:nucleus"/>
    <property type="evidence" value="ECO:0007669"/>
    <property type="project" value="UniProtKB-SubCell"/>
</dbReference>